<evidence type="ECO:0000313" key="1">
    <source>
        <dbReference type="EMBL" id="GAA4201443.1"/>
    </source>
</evidence>
<organism evidence="1 2">
    <name type="scientific">Pedobacter jeongneungensis</name>
    <dbReference type="NCBI Taxonomy" id="947309"/>
    <lineage>
        <taxon>Bacteria</taxon>
        <taxon>Pseudomonadati</taxon>
        <taxon>Bacteroidota</taxon>
        <taxon>Sphingobacteriia</taxon>
        <taxon>Sphingobacteriales</taxon>
        <taxon>Sphingobacteriaceae</taxon>
        <taxon>Pedobacter</taxon>
    </lineage>
</organism>
<accession>A0ABP8B9H2</accession>
<name>A0ABP8B9H2_9SPHI</name>
<dbReference type="EMBL" id="BAABBY010000003">
    <property type="protein sequence ID" value="GAA4201443.1"/>
    <property type="molecule type" value="Genomic_DNA"/>
</dbReference>
<keyword evidence="2" id="KW-1185">Reference proteome</keyword>
<proteinExistence type="predicted"/>
<comment type="caution">
    <text evidence="1">The sequence shown here is derived from an EMBL/GenBank/DDBJ whole genome shotgun (WGS) entry which is preliminary data.</text>
</comment>
<dbReference type="Proteomes" id="UP001501772">
    <property type="component" value="Unassembled WGS sequence"/>
</dbReference>
<gene>
    <name evidence="1" type="ORF">GCM10022289_14790</name>
</gene>
<protein>
    <submittedName>
        <fullName evidence="1">Uncharacterized protein</fullName>
    </submittedName>
</protein>
<sequence length="56" mass="6723">MFFKLKLKNRIKTQKPKLLANKIEFTAKKDLKQQNLNTLNRVSLRNWRIPVDGMRP</sequence>
<reference evidence="2" key="1">
    <citation type="journal article" date="2019" name="Int. J. Syst. Evol. Microbiol.">
        <title>The Global Catalogue of Microorganisms (GCM) 10K type strain sequencing project: providing services to taxonomists for standard genome sequencing and annotation.</title>
        <authorList>
            <consortium name="The Broad Institute Genomics Platform"/>
            <consortium name="The Broad Institute Genome Sequencing Center for Infectious Disease"/>
            <person name="Wu L."/>
            <person name="Ma J."/>
        </authorList>
    </citation>
    <scope>NUCLEOTIDE SEQUENCE [LARGE SCALE GENOMIC DNA]</scope>
    <source>
        <strain evidence="2">JCM 17626</strain>
    </source>
</reference>
<evidence type="ECO:0000313" key="2">
    <source>
        <dbReference type="Proteomes" id="UP001501772"/>
    </source>
</evidence>